<feature type="compositionally biased region" description="Polar residues" evidence="1">
    <location>
        <begin position="82"/>
        <end position="94"/>
    </location>
</feature>
<feature type="compositionally biased region" description="Acidic residues" evidence="1">
    <location>
        <begin position="95"/>
        <end position="104"/>
    </location>
</feature>
<feature type="region of interest" description="Disordered" evidence="1">
    <location>
        <begin position="82"/>
        <end position="104"/>
    </location>
</feature>
<reference evidence="2 3" key="1">
    <citation type="submission" date="2019-07" db="EMBL/GenBank/DDBJ databases">
        <title>Whole genome shotgun sequence of Chryseobacterium lathyri NBRC 105250.</title>
        <authorList>
            <person name="Hosoyama A."/>
            <person name="Uohara A."/>
            <person name="Ohji S."/>
            <person name="Ichikawa N."/>
        </authorList>
    </citation>
    <scope>NUCLEOTIDE SEQUENCE [LARGE SCALE GENOMIC DNA]</scope>
    <source>
        <strain evidence="2 3">NBRC 105250</strain>
    </source>
</reference>
<dbReference type="Proteomes" id="UP000321150">
    <property type="component" value="Unassembled WGS sequence"/>
</dbReference>
<accession>A0A511YFZ0</accession>
<dbReference type="AlphaFoldDB" id="A0A511YFZ0"/>
<evidence type="ECO:0000313" key="2">
    <source>
        <dbReference type="EMBL" id="GEN74114.1"/>
    </source>
</evidence>
<organism evidence="2 3">
    <name type="scientific">Chryseobacterium lathyri</name>
    <dbReference type="NCBI Taxonomy" id="395933"/>
    <lineage>
        <taxon>Bacteria</taxon>
        <taxon>Pseudomonadati</taxon>
        <taxon>Bacteroidota</taxon>
        <taxon>Flavobacteriia</taxon>
        <taxon>Flavobacteriales</taxon>
        <taxon>Weeksellaceae</taxon>
        <taxon>Chryseobacterium group</taxon>
        <taxon>Chryseobacterium</taxon>
    </lineage>
</organism>
<name>A0A511YFZ0_9FLAO</name>
<evidence type="ECO:0000256" key="1">
    <source>
        <dbReference type="SAM" id="MobiDB-lite"/>
    </source>
</evidence>
<comment type="caution">
    <text evidence="2">The sequence shown here is derived from an EMBL/GenBank/DDBJ whole genome shotgun (WGS) entry which is preliminary data.</text>
</comment>
<dbReference type="EMBL" id="BJYI01000026">
    <property type="protein sequence ID" value="GEN74114.1"/>
    <property type="molecule type" value="Genomic_DNA"/>
</dbReference>
<protein>
    <submittedName>
        <fullName evidence="2">Uncharacterized protein</fullName>
    </submittedName>
</protein>
<dbReference type="RefSeq" id="WP_111960181.1">
    <property type="nucleotide sequence ID" value="NZ_BJYI01000026.1"/>
</dbReference>
<sequence>MSQSYFGSIDFDKLMTDLKAGRLKTYRTESGKRLVNINIYVNDNPDQYGNIASVSVPLKEEFHTEENGKKINKLYIGNLKPSENSITEGSGQDFQNDDDDDLPF</sequence>
<dbReference type="OrthoDB" id="1449179at2"/>
<proteinExistence type="predicted"/>
<gene>
    <name evidence="2" type="ORF">CLA01_41860</name>
</gene>
<evidence type="ECO:0000313" key="3">
    <source>
        <dbReference type="Proteomes" id="UP000321150"/>
    </source>
</evidence>